<evidence type="ECO:0000313" key="16">
    <source>
        <dbReference type="RefSeq" id="XP_019633779.1"/>
    </source>
</evidence>
<evidence type="ECO:0000256" key="12">
    <source>
        <dbReference type="ARBA" id="ARBA00023180"/>
    </source>
</evidence>
<dbReference type="PRINTS" id="PR01705">
    <property type="entry name" value="TSP1REPEAT"/>
</dbReference>
<keyword evidence="4" id="KW-0812">Transmembrane</keyword>
<dbReference type="FunFam" id="2.20.100.10:FF:000021">
    <property type="entry name" value="semaphorin-5B isoform X1"/>
    <property type="match status" value="1"/>
</dbReference>
<evidence type="ECO:0000256" key="9">
    <source>
        <dbReference type="ARBA" id="ARBA00022989"/>
    </source>
</evidence>
<sequence>MAEKSGLFLLFLHAVCLANVVSGAKVCWRKFDPATRRCSEEIEADGDYSSAEECCSQEPLAQGYSRNLKGKRCVPCAEIRAADDEEREGWTEWGGWEGCTTSCGQGWQYRRRRCQGDPENCDGPETQVRPCDQDPCPVAGSWGEWAEWGQCSVSCGAGLHQRVRLCDSPAPQYGGRDCEGEPLQLRRCDQGPCPVHGQWGPWGPFSACSATCGESTRSRRRQCDSPEPQFGGNDCAGKARDRERCNVGPCPVDGEWGQWGRWSSCSVTCGTGVVRRTRVCDSPAPQFGGRECPPNDGGDSQFMECKNTRVPNCPVDGGWSDWSQWGRCSAKACTGQVGYQVRSRACRNPRPKFGGKFCRGQLIESRDCINVRGCPVDGQWGEWGPYGACSKTCGRDSFQTSMRSCDNPEPQNGGRECEGENSKTKPCRNLPACPDAVDGGWSAWGRWGPCSQTCGIAFQQRVRTCDNPTPRHGGRDCPQSAVDHRRCRGLPLQCPPGGGEEPEGMAG</sequence>
<dbReference type="GO" id="GO:0007399">
    <property type="term" value="P:nervous system development"/>
    <property type="evidence" value="ECO:0007669"/>
    <property type="project" value="UniProtKB-KW"/>
</dbReference>
<dbReference type="Pfam" id="PF00090">
    <property type="entry name" value="TSP_1"/>
    <property type="match status" value="7"/>
</dbReference>
<keyword evidence="7" id="KW-0221">Differentiation</keyword>
<keyword evidence="10" id="KW-0472">Membrane</keyword>
<dbReference type="AlphaFoldDB" id="A0A6P4ZID2"/>
<dbReference type="GeneID" id="109477158"/>
<evidence type="ECO:0000256" key="11">
    <source>
        <dbReference type="ARBA" id="ARBA00023157"/>
    </source>
</evidence>
<dbReference type="Proteomes" id="UP000515135">
    <property type="component" value="Unplaced"/>
</dbReference>
<keyword evidence="8" id="KW-0524">Neurogenesis</keyword>
<proteinExistence type="predicted"/>
<keyword evidence="12" id="KW-0325">Glycoprotein</keyword>
<dbReference type="FunFam" id="2.20.100.10:FF:000007">
    <property type="entry name" value="Thrombospondin 1"/>
    <property type="match status" value="1"/>
</dbReference>
<accession>A0A6P4ZID2</accession>
<dbReference type="InterPro" id="IPR000884">
    <property type="entry name" value="TSP1_rpt"/>
</dbReference>
<dbReference type="GO" id="GO:0030154">
    <property type="term" value="P:cell differentiation"/>
    <property type="evidence" value="ECO:0007669"/>
    <property type="project" value="UniProtKB-KW"/>
</dbReference>
<dbReference type="Gene3D" id="2.20.100.10">
    <property type="entry name" value="Thrombospondin type-1 (TSP1) repeat"/>
    <property type="match status" value="7"/>
</dbReference>
<evidence type="ECO:0000256" key="5">
    <source>
        <dbReference type="ARBA" id="ARBA00022729"/>
    </source>
</evidence>
<evidence type="ECO:0000256" key="4">
    <source>
        <dbReference type="ARBA" id="ARBA00022692"/>
    </source>
</evidence>
<dbReference type="InterPro" id="IPR052065">
    <property type="entry name" value="Compl_asym_regulator"/>
</dbReference>
<evidence type="ECO:0000313" key="15">
    <source>
        <dbReference type="Proteomes" id="UP000515135"/>
    </source>
</evidence>
<evidence type="ECO:0000256" key="2">
    <source>
        <dbReference type="ARBA" id="ARBA00004613"/>
    </source>
</evidence>
<evidence type="ECO:0000256" key="13">
    <source>
        <dbReference type="SAM" id="MobiDB-lite"/>
    </source>
</evidence>
<dbReference type="SUPFAM" id="SSF82895">
    <property type="entry name" value="TSP-1 type 1 repeat"/>
    <property type="match status" value="7"/>
</dbReference>
<feature type="region of interest" description="Disordered" evidence="13">
    <location>
        <begin position="404"/>
        <end position="425"/>
    </location>
</feature>
<keyword evidence="3" id="KW-0964">Secreted</keyword>
<dbReference type="OrthoDB" id="446173at2759"/>
<dbReference type="KEGG" id="bbel:109477158"/>
<dbReference type="FunFam" id="2.20.100.10:FF:000001">
    <property type="entry name" value="semaphorin-5A isoform X1"/>
    <property type="match status" value="4"/>
</dbReference>
<evidence type="ECO:0000256" key="14">
    <source>
        <dbReference type="SAM" id="SignalP"/>
    </source>
</evidence>
<keyword evidence="5 14" id="KW-0732">Signal</keyword>
<keyword evidence="15" id="KW-1185">Reference proteome</keyword>
<name>A0A6P4ZID2_BRABE</name>
<dbReference type="RefSeq" id="XP_019633779.1">
    <property type="nucleotide sequence ID" value="XM_019778220.1"/>
</dbReference>
<comment type="subcellular location">
    <subcellularLocation>
        <location evidence="1">Membrane</location>
        <topology evidence="1">Single-pass membrane protein</topology>
    </subcellularLocation>
    <subcellularLocation>
        <location evidence="2">Secreted</location>
    </subcellularLocation>
</comment>
<gene>
    <name evidence="16" type="primary">LOC109477158</name>
</gene>
<reference evidence="16" key="1">
    <citation type="submission" date="2025-08" db="UniProtKB">
        <authorList>
            <consortium name="RefSeq"/>
        </authorList>
    </citation>
    <scope>IDENTIFICATION</scope>
    <source>
        <tissue evidence="16">Gonad</tissue>
    </source>
</reference>
<evidence type="ECO:0000256" key="3">
    <source>
        <dbReference type="ARBA" id="ARBA00022525"/>
    </source>
</evidence>
<keyword evidence="11" id="KW-1015">Disulfide bond</keyword>
<organism evidence="15 16">
    <name type="scientific">Branchiostoma belcheri</name>
    <name type="common">Amphioxus</name>
    <dbReference type="NCBI Taxonomy" id="7741"/>
    <lineage>
        <taxon>Eukaryota</taxon>
        <taxon>Metazoa</taxon>
        <taxon>Chordata</taxon>
        <taxon>Cephalochordata</taxon>
        <taxon>Leptocardii</taxon>
        <taxon>Amphioxiformes</taxon>
        <taxon>Branchiostomatidae</taxon>
        <taxon>Branchiostoma</taxon>
    </lineage>
</organism>
<dbReference type="PROSITE" id="PS50092">
    <property type="entry name" value="TSP1"/>
    <property type="match status" value="5"/>
</dbReference>
<evidence type="ECO:0000256" key="8">
    <source>
        <dbReference type="ARBA" id="ARBA00022902"/>
    </source>
</evidence>
<dbReference type="PANTHER" id="PTHR22906">
    <property type="entry name" value="PROPERDIN"/>
    <property type="match status" value="1"/>
</dbReference>
<dbReference type="InterPro" id="IPR036383">
    <property type="entry name" value="TSP1_rpt_sf"/>
</dbReference>
<dbReference type="GO" id="GO:0016020">
    <property type="term" value="C:membrane"/>
    <property type="evidence" value="ECO:0007669"/>
    <property type="project" value="UniProtKB-SubCell"/>
</dbReference>
<dbReference type="PANTHER" id="PTHR22906:SF43">
    <property type="entry name" value="PROPERDIN"/>
    <property type="match status" value="1"/>
</dbReference>
<feature type="signal peptide" evidence="14">
    <location>
        <begin position="1"/>
        <end position="23"/>
    </location>
</feature>
<dbReference type="SMART" id="SM00209">
    <property type="entry name" value="TSP1"/>
    <property type="match status" value="7"/>
</dbReference>
<feature type="chain" id="PRO_5028289156" evidence="14">
    <location>
        <begin position="24"/>
        <end position="507"/>
    </location>
</feature>
<evidence type="ECO:0000256" key="7">
    <source>
        <dbReference type="ARBA" id="ARBA00022782"/>
    </source>
</evidence>
<keyword evidence="9" id="KW-1133">Transmembrane helix</keyword>
<keyword evidence="6" id="KW-0677">Repeat</keyword>
<evidence type="ECO:0000256" key="6">
    <source>
        <dbReference type="ARBA" id="ARBA00022737"/>
    </source>
</evidence>
<evidence type="ECO:0000256" key="10">
    <source>
        <dbReference type="ARBA" id="ARBA00023136"/>
    </source>
</evidence>
<protein>
    <submittedName>
        <fullName evidence="16">Coadhesin-like</fullName>
    </submittedName>
</protein>
<evidence type="ECO:0000256" key="1">
    <source>
        <dbReference type="ARBA" id="ARBA00004167"/>
    </source>
</evidence>